<keyword evidence="3" id="KW-1185">Reference proteome</keyword>
<evidence type="ECO:0000313" key="2">
    <source>
        <dbReference type="EMBL" id="KAI9252963.1"/>
    </source>
</evidence>
<reference evidence="2" key="2">
    <citation type="submission" date="2023-02" db="EMBL/GenBank/DDBJ databases">
        <authorList>
            <consortium name="DOE Joint Genome Institute"/>
            <person name="Mondo S.J."/>
            <person name="Chang Y."/>
            <person name="Wang Y."/>
            <person name="Ahrendt S."/>
            <person name="Andreopoulos W."/>
            <person name="Barry K."/>
            <person name="Beard J."/>
            <person name="Benny G.L."/>
            <person name="Blankenship S."/>
            <person name="Bonito G."/>
            <person name="Cuomo C."/>
            <person name="Desiro A."/>
            <person name="Gervers K.A."/>
            <person name="Hundley H."/>
            <person name="Kuo A."/>
            <person name="LaButti K."/>
            <person name="Lang B.F."/>
            <person name="Lipzen A."/>
            <person name="O'Donnell K."/>
            <person name="Pangilinan J."/>
            <person name="Reynolds N."/>
            <person name="Sandor L."/>
            <person name="Smith M.W."/>
            <person name="Tsang A."/>
            <person name="Grigoriev I.V."/>
            <person name="Stajich J.E."/>
            <person name="Spatafora J.W."/>
        </authorList>
    </citation>
    <scope>NUCLEOTIDE SEQUENCE</scope>
    <source>
        <strain evidence="2">RSA 2281</strain>
    </source>
</reference>
<proteinExistence type="predicted"/>
<comment type="caution">
    <text evidence="2">The sequence shown here is derived from an EMBL/GenBank/DDBJ whole genome shotgun (WGS) entry which is preliminary data.</text>
</comment>
<gene>
    <name evidence="2" type="ORF">BDA99DRAFT_563265</name>
</gene>
<sequence>MHRFINQPRHRLYSTARTFAQGFEPPKGSRETPKWIPKRRNPATSLPSHMGNAESTKAPMTMSPKKQYRDQLRLTRHQYANELLGKHGKKETVVAAKQAASEKRMQQEKEALAHERQVALEREAELVQRLDLDLQKTSSIGLSQKQQQRDQHRQYHEQTLREQRRKQLVKLYSSAEHFVTLENLDAKIEQALHTKPHPAYHTSLEEYILTSTSEAAEVERRKDVIKEAMGL</sequence>
<dbReference type="Proteomes" id="UP001209540">
    <property type="component" value="Unassembled WGS sequence"/>
</dbReference>
<dbReference type="AlphaFoldDB" id="A0AAD5PA91"/>
<evidence type="ECO:0000313" key="3">
    <source>
        <dbReference type="Proteomes" id="UP001209540"/>
    </source>
</evidence>
<accession>A0AAD5PA91</accession>
<reference evidence="2" key="1">
    <citation type="journal article" date="2022" name="IScience">
        <title>Evolution of zygomycete secretomes and the origins of terrestrial fungal ecologies.</title>
        <authorList>
            <person name="Chang Y."/>
            <person name="Wang Y."/>
            <person name="Mondo S."/>
            <person name="Ahrendt S."/>
            <person name="Andreopoulos W."/>
            <person name="Barry K."/>
            <person name="Beard J."/>
            <person name="Benny G.L."/>
            <person name="Blankenship S."/>
            <person name="Bonito G."/>
            <person name="Cuomo C."/>
            <person name="Desiro A."/>
            <person name="Gervers K.A."/>
            <person name="Hundley H."/>
            <person name="Kuo A."/>
            <person name="LaButti K."/>
            <person name="Lang B.F."/>
            <person name="Lipzen A."/>
            <person name="O'Donnell K."/>
            <person name="Pangilinan J."/>
            <person name="Reynolds N."/>
            <person name="Sandor L."/>
            <person name="Smith M.E."/>
            <person name="Tsang A."/>
            <person name="Grigoriev I.V."/>
            <person name="Stajich J.E."/>
            <person name="Spatafora J.W."/>
        </authorList>
    </citation>
    <scope>NUCLEOTIDE SEQUENCE</scope>
    <source>
        <strain evidence="2">RSA 2281</strain>
    </source>
</reference>
<protein>
    <submittedName>
        <fullName evidence="2">Uncharacterized protein</fullName>
    </submittedName>
</protein>
<name>A0AAD5PA91_9FUNG</name>
<organism evidence="2 3">
    <name type="scientific">Phascolomyces articulosus</name>
    <dbReference type="NCBI Taxonomy" id="60185"/>
    <lineage>
        <taxon>Eukaryota</taxon>
        <taxon>Fungi</taxon>
        <taxon>Fungi incertae sedis</taxon>
        <taxon>Mucoromycota</taxon>
        <taxon>Mucoromycotina</taxon>
        <taxon>Mucoromycetes</taxon>
        <taxon>Mucorales</taxon>
        <taxon>Lichtheimiaceae</taxon>
        <taxon>Phascolomyces</taxon>
    </lineage>
</organism>
<feature type="region of interest" description="Disordered" evidence="1">
    <location>
        <begin position="21"/>
        <end position="64"/>
    </location>
</feature>
<evidence type="ECO:0000256" key="1">
    <source>
        <dbReference type="SAM" id="MobiDB-lite"/>
    </source>
</evidence>
<dbReference type="EMBL" id="JAIXMP010000027">
    <property type="protein sequence ID" value="KAI9252963.1"/>
    <property type="molecule type" value="Genomic_DNA"/>
</dbReference>